<feature type="coiled-coil region" evidence="1">
    <location>
        <begin position="1564"/>
        <end position="1693"/>
    </location>
</feature>
<dbReference type="GO" id="GO:0005794">
    <property type="term" value="C:Golgi apparatus"/>
    <property type="evidence" value="ECO:0007669"/>
    <property type="project" value="InterPro"/>
</dbReference>
<evidence type="ECO:0000256" key="1">
    <source>
        <dbReference type="SAM" id="Coils"/>
    </source>
</evidence>
<proteinExistence type="predicted"/>
<feature type="coiled-coil region" evidence="1">
    <location>
        <begin position="3755"/>
        <end position="3852"/>
    </location>
</feature>
<evidence type="ECO:0000313" key="5">
    <source>
        <dbReference type="Proteomes" id="UP001488805"/>
    </source>
</evidence>
<feature type="coiled-coil region" evidence="1">
    <location>
        <begin position="212"/>
        <end position="239"/>
    </location>
</feature>
<feature type="coiled-coil region" evidence="1">
    <location>
        <begin position="2428"/>
        <end position="2509"/>
    </location>
</feature>
<feature type="coiled-coil region" evidence="1">
    <location>
        <begin position="2076"/>
        <end position="2156"/>
    </location>
</feature>
<dbReference type="EMBL" id="JBCEZU010000001">
    <property type="protein sequence ID" value="KAK9542114.1"/>
    <property type="molecule type" value="Genomic_DNA"/>
</dbReference>
<feature type="coiled-coil region" evidence="1">
    <location>
        <begin position="4786"/>
        <end position="4813"/>
    </location>
</feature>
<keyword evidence="3" id="KW-0472">Membrane</keyword>
<protein>
    <recommendedName>
        <fullName evidence="6">Golgin subfamily B member 1-like</fullName>
    </recommendedName>
</protein>
<feature type="coiled-coil region" evidence="1">
    <location>
        <begin position="4034"/>
        <end position="4075"/>
    </location>
</feature>
<feature type="coiled-coil region" evidence="1">
    <location>
        <begin position="4411"/>
        <end position="4519"/>
    </location>
</feature>
<feature type="region of interest" description="Disordered" evidence="2">
    <location>
        <begin position="3244"/>
        <end position="3270"/>
    </location>
</feature>
<sequence>MLKWLSGEEGEPGSAGPGSPGPPRGAAGGGDEVAVEEVAERLAQTELLVAQLKELIREKDAALHSRDEHLKVEKQTCESKLSKLRLQNKAKVTSLTCQLEELRRQQGGPGTPTHSKKGSSEGEHASRGKIVLLKKKLEELEQQLARRQEELEHKRKEAESQRQRGEEMDAMLTERDRKLADKEAYIVHLQTALAGDQPIRPAPQQQEDGGAMQELQLLVQSLTRKVGEAEERYSLLQEQTDSFRELLATEKEQHVQREEMYKQNIQTFKDIIIQKDHTVMEIKQMHEQELFKLAAKSDVSADLDQLLKALKQKLHEKEEVLLGKTQVIDVLQGEVDGRDQQIKDLVERLRRLHVERESLASKMEAEKHVMRAQLRDLMEKQQAEVQRVTEQHQYQMDQTQRDLLGQLEELRRSSGGGGTPADSASSPADSAPTPADSASSQRMAALEAQVKQKTEEASRSEAKFLKTKAWSKSRIRQLEEELKKSQAGGAPPDLTALRTRITALEEEREDNIWKVERYEELKAKNDMLETKLVVYEEQQRSLQADLEQFTKRAASQASESGSADDAQSQVLEWQEMVTEAVSARDRAKEEKAAMALRISHMEEEREALATRQQELEEELTQARGLGQHRAKKMAAPAQRSLQEDFEFDGQASFQDPRSPSESTAPMEGENMGGWWPEYSTPDTDGLRSVVEELELERNQLQEQILSLEERCQDLEDRLQLQARIEALQNESERLQSQLAGLCSQQSRDAENHQLLVSSLNEQLKGLSDTQECLESSLIEKENTLAKTSEKLELVSGLRESLSEKEIQCKEVSDKLLQAEHGLEDVSKRCSSSEKQCSELTTQVVDLTQKLSVLKEKTQKQEVTIETLQTELDQTNEELDKLNSAHLEERAQLIHDLQGCEREIDRLKDALLEKEEEIQTLAGNMAEQVAVLKQEIKLKEENLVRVENALSKAEREATVIRESQTSDQQALDSRITELVEKVKDAEEEVLKAKEERESREAELEQLMKQTEEDKRTILDLQGEIQKQLVSHRDHLSECETHTTSLKEQLTASTQKQRESEEVLLQLKDRTTGSEQLQQQLSEKEQTYERELKSFKDEQNKLLAQVETYSEEMQTLAKQLEEQTQSEEHIKKEIQEKLETIETLENQLKTTDKQAEDERQKFNNELQNRDSENEKLSSEVQSKSENISKLKDVLKSMKTEKKQLQEKLTGLTEELQQQKQNVNQLGEQISSALQLNHSLEHQVDGLTKEKERLELEVTGSVTTLSGVSLERDSLQSKVSTLETQLSQNNSIVEGLQKDKEDLTLRAHELNKVVEQSTNSNSEILLAKTNECSNLSRLLRQREEEVTRLQQQVQSLSSKVDQLQQDHRSQVEAQQQQQAQLQETLSLLREQECSLKSELKEKETMLTEKQEGNHRLQNEITHREHIVIKLQAEAASLNEERSQLRQLIEEREETLRNVTRQSQKHKEEVDDANNTVKSLSEQIRVMEENARKLESEAELRQTDLAGLNGHIQAVTEQNHQLRAACESREKELALQAQVRSDLDGRLKATLEQNASFSLTISSFTESNERLQDELARNIKSASELTAQRRSLQEHNSGLQIQISENQKIISGLLEEKEELALAKDELKKILKESEQSNSAGLLEKTSECVSLSKTLKAREEQLESQREQVSRLDTSLNEKQNQLLHLQDTVSMLQEQGSVLKSGLLEKDAVFQQKAEECSVHQNEAVQLKALVSQMQSEVETLRKETNITIEQKEQTLKDLRDEFQNQKDELSKRNESVLSLSGQLGAMNESAAEMEVEMTGLKAAVQKLAAENGQLTQDEDRRKAEIVDFNDNIQALSEQNARLKSELQKTVTEFSKMRKEVEHLKTEVCAGDGKLQTADSEKERLHLTLQGKDESLKQQESLIQQLTARISEQEEQLQQQAGDNASLSANVSELEDSICALRGQVDSLSSESSVLKNTLEQKEQLSLEYQSHSSAAVEDLKSNLQARETECEGLKEQTSHLEESVTKLNSSLQVQMSEAENLKKAFEEKEAALLDQSKSLQDIQRRADEALLFKSQFMESTESVSQLQSHVQLLSAESENLKTSAEESQSAFNNLQEKYTANLEELQAVRKQLSQTTEEVSDLRRLLDDTSDERQTTIETLRNELSRIHHTVQKTEDLNSSLSKEKDEAFASHQASVSLLTVEIERLKSQHLQVVAQMNALTENLEQREMALHAINSQYTSQAKHASQLVSEMQKLEQQNKRLSEEIRLSKEEHQRRLTAVSNENTHLQEEVRKHLAEREELERKHHQVRASQVQMEQQSSSLSQIMEQTMSEKESLQAKVSAKDEEVSRLKENIEKIEQILQDSEKEWLLVLDREKQDKNLLAEQLKSVENEMKSKDVKVNALKGDLDSLQEKLGEASSAIRQRSDQLSAKESEASASRIQLEKVLASVQEKDNDNTNLQQALKAAEHALQKLVARKIGADKESERSAASLQDVIKQLQESHQSEVDALRDELEETVAQLQETQSTLSRGERSNDEKGQQILLLKEMVEHLQTRLDAELETVKEAAVKHSSTHGESQAKDEQINCMSVQSSQQKELLAGLTQQLRDRDASIAQLIESASNERMKLGEEKTSLTARLESVEREHETSTKRLEEISQQLEERLSRSLSELETKNCEKLELINTNEDLKSEVAKVSKEKDATKKKLQAALLVRKDLLKKIEQYENQNDKSQVLLLQNELEEVTNQAQVTAEMYQENRSLLEKKLLEKEGEILRLNTESERLVEQLQSEKQILQAAFSEKEVSLSETLQTLTENSILVEQLQSRAAEREEAYERDRSGWVQKSEELQKEIKTFKEDLEDRSSSAASAVDLENELVQMKLEKAKVQKKAQAALLARKEMLKKAQENEKKLTQELAELKDDYKALLEQRCQQTNELNAVQVDFDEKVRELKELRQRSLSDLDELDTLRQLVEERDTTLQDLKMSLAEKESQCHSLSKLQTELQNVKSKFESLSLEVAIKDEALVVGERRADALKSKVHTLETDSEKARAEVKEKTEEVEKYQEAIKVAELKSQEEKQDLLNKLSVSLEHMHANEGKYQLLMEQNEALLEKSDQMKVELEALVSQKSLEVLAVEKTAAETKQELSDDKSVSTEELEKAQLHCSETQTKLDLLKQENGNAFRLIGELRDEVTALKEQLKGKVTEQLQTNTQEDVNEEFPCSSGRCAENFEVKLKERDDALSVSQAQVSEKEELISALELQLQRQIKMHESPVEKMRTEAAEHQKSGVDSTKANDQDSRSKAALLTRKLQAALVSRKELLKGNATLKEEVEKMSAKHDAKEAEYRSLESSVLKLKQQNVELESSVSSLAREKDELSSKADGVFSDNRSLSAACESLKLTIESITQQKQAFSCQLESLKDSQTEELSKWKSKHAELKQEYESLLQAYENVSSEMDKMRQLLEGAKRDRQEALRKIHKHETEMDFLDKRARETEEENGRIKERMHTFSKEKRQKIEELEEENQTIRRELAELEENHKLATCELTDKDQQSEAEICKLGEKLTELEVENNRLAEKLDVASRSLEEKHSESNTYTNNMQLKLDEALSLNNALMAQIEAQKTELGAQLEINNLLQKEKQNLCERLEKMQNDHELQLEKKDYDIKELKDVMNKHTRESVSLNEKVRILEDDKSLLQEELENIQEISDKVKNDNEYLETVILKNSESIDELTESVSVLQTQNTQLSSQLVASKEMSGRVRQEKEEEQLKLVREFEEKLKTVQRGSQGSKNVKKELQELLREKHHEIKHLQQNCIKYQEVILDLESAVKSSRSACEHLERELKKSSEQTSALEERSKLVEAELTTHKELLQEATEKVLGVESERDQLALDISQKSNTSEDHKITTSSPSIDDKQLNSYLENQFMLQQQIEDFKDLRDQESQKVIELRQHLDSQDLQINTLKRSAETNEVKMSALSATPQGADASKRWSDLYQKTLHEKDSQLLEQGFVIKRFLEDMRVKDKEVNELRVTKSRLERTLSEYSVAAAAQQRQLFVLSASNAELSETVELMDAQVRELGAHAQRIERDKNMLNRQLADKEDVISQTQLNLQQVEKTNADSDSQLFLLRSLNDKVQADFEKQEGISLQLKTLLHGKDAEISSLLSCRDGQMSGYLEQLQANHRGQSAVYEDRLASSRYQRETADKELRGLEAKVRSLQVKVDRSIQEKEQAAAKMESFKNSMVSLQSERERLTSEYRILEAKSQLGLKGKDGLADGEGGATKGLKHEIRKLLHQMDDLNSENAMLRAQLVRYREDLNQVLFLKDNQLKGLLKKQQDVIKDLEDQKAAAKKQHRESRLDLQKEEEASDILRAEISQLKAQVSSLEADMLTLKQERAATNEGKVISDLQEAVAAKASECNNLQQKLLAQKVLTDELKERMQLLETETDKNLAQAEDKYNSELDAFEREVELMRTERETADLRTAELATELLEMEQQLSEAKTQSKDTKAQNESMCRAMAALQNDRDQLIEDFKILRNGYDEELRETRAALNKVERGLRDATSDLAMFAKQRDVLVRKSAALENRDAHAELSKLLDELSRELSEKEKELKRVVLENDAFSRQLSAFSRSMASLQNDRERLMEELAGAKRAVESRQGSSPETGKSKGSVLQSEKEGPEAEELQQTHRVPPEREISSYQQGSPELRSEAERKDTLPVKESVVLAGRIAADESVSRLEAERIQLHRDLQRCLYEIQQRDQYSQQLNLKLQQAVEEKGAAAAQLKAVSQTLRDAQDRCHWLEHQVQSQGSVFAEVAPGAPQERSNDSTTAETAEAGQLRERLLELEQSLTEERARRETAEEALRLTEDGAKSSRDFSIEMETEEEWDALSLNPNQPLITRQVKGGAVACRRWLRGRSLYFSRLLTSRARSRYFFLGYLLTIHLLVLMCLTGAL</sequence>
<feature type="region of interest" description="Disordered" evidence="2">
    <location>
        <begin position="148"/>
        <end position="169"/>
    </location>
</feature>
<feature type="region of interest" description="Disordered" evidence="2">
    <location>
        <begin position="1"/>
        <end position="33"/>
    </location>
</feature>
<feature type="coiled-coil region" evidence="1">
    <location>
        <begin position="836"/>
        <end position="1022"/>
    </location>
</feature>
<comment type="caution">
    <text evidence="4">The sequence shown here is derived from an EMBL/GenBank/DDBJ whole genome shotgun (WGS) entry which is preliminary data.</text>
</comment>
<evidence type="ECO:0008006" key="6">
    <source>
        <dbReference type="Google" id="ProtNLM"/>
    </source>
</evidence>
<evidence type="ECO:0000256" key="2">
    <source>
        <dbReference type="SAM" id="MobiDB-lite"/>
    </source>
</evidence>
<feature type="coiled-coil region" evidence="1">
    <location>
        <begin position="501"/>
        <end position="552"/>
    </location>
</feature>
<feature type="coiled-coil region" evidence="1">
    <location>
        <begin position="2594"/>
        <end position="2771"/>
    </location>
</feature>
<feature type="coiled-coil region" evidence="1">
    <location>
        <begin position="3127"/>
        <end position="3175"/>
    </location>
</feature>
<keyword evidence="1" id="KW-0175">Coiled coil</keyword>
<feature type="coiled-coil region" evidence="1">
    <location>
        <begin position="1290"/>
        <end position="1528"/>
    </location>
</feature>
<organism evidence="4 5">
    <name type="scientific">Zoarces viviparus</name>
    <name type="common">Viviparous eelpout</name>
    <name type="synonym">Blennius viviparus</name>
    <dbReference type="NCBI Taxonomy" id="48416"/>
    <lineage>
        <taxon>Eukaryota</taxon>
        <taxon>Metazoa</taxon>
        <taxon>Chordata</taxon>
        <taxon>Craniata</taxon>
        <taxon>Vertebrata</taxon>
        <taxon>Euteleostomi</taxon>
        <taxon>Actinopterygii</taxon>
        <taxon>Neopterygii</taxon>
        <taxon>Teleostei</taxon>
        <taxon>Neoteleostei</taxon>
        <taxon>Acanthomorphata</taxon>
        <taxon>Eupercaria</taxon>
        <taxon>Perciformes</taxon>
        <taxon>Cottioidei</taxon>
        <taxon>Zoarcales</taxon>
        <taxon>Zoarcidae</taxon>
        <taxon>Zoarcinae</taxon>
        <taxon>Zoarces</taxon>
    </lineage>
</organism>
<evidence type="ECO:0000313" key="4">
    <source>
        <dbReference type="EMBL" id="KAK9542114.1"/>
    </source>
</evidence>
<feature type="coiled-coil region" evidence="1">
    <location>
        <begin position="3286"/>
        <end position="3711"/>
    </location>
</feature>
<keyword evidence="3" id="KW-1133">Transmembrane helix</keyword>
<feature type="coiled-coil region" evidence="1">
    <location>
        <begin position="1722"/>
        <end position="2034"/>
    </location>
</feature>
<feature type="coiled-coil region" evidence="1">
    <location>
        <begin position="300"/>
        <end position="391"/>
    </location>
</feature>
<dbReference type="PANTHER" id="PTHR18887">
    <property type="entry name" value="GOLGI-ASSOCIATED PROTEIN GCP360-RELATED"/>
    <property type="match status" value="1"/>
</dbReference>
<keyword evidence="3" id="KW-0812">Transmembrane</keyword>
<feature type="coiled-coil region" evidence="1">
    <location>
        <begin position="2182"/>
        <end position="2399"/>
    </location>
</feature>
<feature type="compositionally biased region" description="Low complexity" evidence="2">
    <location>
        <begin position="420"/>
        <end position="440"/>
    </location>
</feature>
<feature type="region of interest" description="Disordered" evidence="2">
    <location>
        <begin position="4603"/>
        <end position="4666"/>
    </location>
</feature>
<keyword evidence="5" id="KW-1185">Reference proteome</keyword>
<feature type="coiled-coil region" evidence="1">
    <location>
        <begin position="683"/>
        <end position="769"/>
    </location>
</feature>
<feature type="region of interest" description="Disordered" evidence="2">
    <location>
        <begin position="101"/>
        <end position="127"/>
    </location>
</feature>
<feature type="coiled-coil region" evidence="1">
    <location>
        <begin position="4158"/>
        <end position="4381"/>
    </location>
</feature>
<feature type="region of interest" description="Disordered" evidence="2">
    <location>
        <begin position="648"/>
        <end position="676"/>
    </location>
</feature>
<feature type="compositionally biased region" description="Polar residues" evidence="2">
    <location>
        <begin position="651"/>
        <end position="663"/>
    </location>
</feature>
<dbReference type="PANTHER" id="PTHR18887:SF4">
    <property type="entry name" value="GOLGIN SUBFAMILY B MEMBER 1-LIKE"/>
    <property type="match status" value="1"/>
</dbReference>
<gene>
    <name evidence="4" type="ORF">VZT92_000004</name>
</gene>
<evidence type="ECO:0000256" key="3">
    <source>
        <dbReference type="SAM" id="Phobius"/>
    </source>
</evidence>
<feature type="compositionally biased region" description="Basic and acidic residues" evidence="2">
    <location>
        <begin position="450"/>
        <end position="460"/>
    </location>
</feature>
<feature type="coiled-coil region" evidence="1">
    <location>
        <begin position="2968"/>
        <end position="3097"/>
    </location>
</feature>
<feature type="transmembrane region" description="Helical" evidence="3">
    <location>
        <begin position="4883"/>
        <end position="4903"/>
    </location>
</feature>
<dbReference type="Proteomes" id="UP001488805">
    <property type="component" value="Unassembled WGS sequence"/>
</dbReference>
<reference evidence="4 5" key="1">
    <citation type="journal article" date="2024" name="Genome Biol. Evol.">
        <title>Chromosome-level genome assembly of the viviparous eelpout Zoarces viviparus.</title>
        <authorList>
            <person name="Fuhrmann N."/>
            <person name="Brasseur M.V."/>
            <person name="Bakowski C.E."/>
            <person name="Podsiadlowski L."/>
            <person name="Prost S."/>
            <person name="Krehenwinkel H."/>
            <person name="Mayer C."/>
        </authorList>
    </citation>
    <scope>NUCLEOTIDE SEQUENCE [LARGE SCALE GENOMIC DNA]</scope>
    <source>
        <strain evidence="4">NO-MEL_2022_Ind0_liver</strain>
    </source>
</reference>
<feature type="coiled-coil region" evidence="1">
    <location>
        <begin position="584"/>
        <end position="625"/>
    </location>
</feature>
<feature type="region of interest" description="Disordered" evidence="2">
    <location>
        <begin position="1161"/>
        <end position="1181"/>
    </location>
</feature>
<name>A0AAW1G4U3_ZOAVI</name>
<dbReference type="InterPro" id="IPR026202">
    <property type="entry name" value="GOLGB1"/>
</dbReference>
<feature type="region of interest" description="Disordered" evidence="2">
    <location>
        <begin position="411"/>
        <end position="460"/>
    </location>
</feature>
<feature type="coiled-coil region" evidence="1">
    <location>
        <begin position="2842"/>
        <end position="2929"/>
    </location>
</feature>
<accession>A0AAW1G4U3</accession>
<feature type="compositionally biased region" description="Basic and acidic residues" evidence="2">
    <location>
        <begin position="1161"/>
        <end position="1175"/>
    </location>
</feature>